<evidence type="ECO:0000313" key="2">
    <source>
        <dbReference type="EMBL" id="KAL0013731.1"/>
    </source>
</evidence>
<dbReference type="Proteomes" id="UP001459277">
    <property type="component" value="Unassembled WGS sequence"/>
</dbReference>
<feature type="compositionally biased region" description="Basic and acidic residues" evidence="1">
    <location>
        <begin position="69"/>
        <end position="79"/>
    </location>
</feature>
<dbReference type="AlphaFoldDB" id="A0AAW2DY98"/>
<sequence>MCPSSFIVEVVTFGFVSLNLSLAFLKLTELEIARQRALVMVSVATRKQKEKEGASSLAPKGVSKGTSKRKNDEKDDRPFKKGLGVLAGLMIAIGLINQGPVRCHLTHKEHAVEMVESIIKEVDLDPRAKEMTEDLGVSGIGAHEGILGQVEMARSDAIVDFRASKPFIDIFFVYYGDEFKDCLKQVGSVYPNLDLSKVTMDDPLLTTPARNDTINEKVDNSTHVEKGLKDDVLVLAQPALERPVTPCDPVC</sequence>
<organism evidence="2 3">
    <name type="scientific">Lithocarpus litseifolius</name>
    <dbReference type="NCBI Taxonomy" id="425828"/>
    <lineage>
        <taxon>Eukaryota</taxon>
        <taxon>Viridiplantae</taxon>
        <taxon>Streptophyta</taxon>
        <taxon>Embryophyta</taxon>
        <taxon>Tracheophyta</taxon>
        <taxon>Spermatophyta</taxon>
        <taxon>Magnoliopsida</taxon>
        <taxon>eudicotyledons</taxon>
        <taxon>Gunneridae</taxon>
        <taxon>Pentapetalae</taxon>
        <taxon>rosids</taxon>
        <taxon>fabids</taxon>
        <taxon>Fagales</taxon>
        <taxon>Fagaceae</taxon>
        <taxon>Lithocarpus</taxon>
    </lineage>
</organism>
<gene>
    <name evidence="2" type="ORF">SO802_000800</name>
</gene>
<reference evidence="2 3" key="1">
    <citation type="submission" date="2024-01" db="EMBL/GenBank/DDBJ databases">
        <title>A telomere-to-telomere, gap-free genome of sweet tea (Lithocarpus litseifolius).</title>
        <authorList>
            <person name="Zhou J."/>
        </authorList>
    </citation>
    <scope>NUCLEOTIDE SEQUENCE [LARGE SCALE GENOMIC DNA]</scope>
    <source>
        <strain evidence="2">Zhou-2022a</strain>
        <tissue evidence="2">Leaf</tissue>
    </source>
</reference>
<dbReference type="EMBL" id="JAZDWU010000001">
    <property type="protein sequence ID" value="KAL0013731.1"/>
    <property type="molecule type" value="Genomic_DNA"/>
</dbReference>
<evidence type="ECO:0000313" key="3">
    <source>
        <dbReference type="Proteomes" id="UP001459277"/>
    </source>
</evidence>
<feature type="region of interest" description="Disordered" evidence="1">
    <location>
        <begin position="50"/>
        <end position="79"/>
    </location>
</feature>
<evidence type="ECO:0000256" key="1">
    <source>
        <dbReference type="SAM" id="MobiDB-lite"/>
    </source>
</evidence>
<accession>A0AAW2DY98</accession>
<name>A0AAW2DY98_9ROSI</name>
<keyword evidence="3" id="KW-1185">Reference proteome</keyword>
<proteinExistence type="predicted"/>
<comment type="caution">
    <text evidence="2">The sequence shown here is derived from an EMBL/GenBank/DDBJ whole genome shotgun (WGS) entry which is preliminary data.</text>
</comment>
<protein>
    <submittedName>
        <fullName evidence="2">Uncharacterized protein</fullName>
    </submittedName>
</protein>